<reference evidence="6" key="1">
    <citation type="journal article" date="2020" name="Gigascience">
        <title>An improved pig reference genome sequence to enable pig genetics and genomics research.</title>
        <authorList>
            <person name="Warr A."/>
            <person name="Affara N."/>
            <person name="Aken B."/>
            <person name="Beiki H."/>
            <person name="Bickhart D.M."/>
            <person name="Billis K."/>
            <person name="Chow W."/>
            <person name="Eory L."/>
            <person name="Finlayson H.A."/>
            <person name="Flicek P."/>
            <person name="Giron C.G."/>
            <person name="Griffin D.K."/>
            <person name="Hall R."/>
            <person name="Hannum G."/>
            <person name="Hourlier T."/>
            <person name="Howe K."/>
            <person name="Hume D.A."/>
            <person name="Izuogu O."/>
            <person name="Kim K."/>
            <person name="Koren S."/>
            <person name="Liu H."/>
            <person name="Manchanda N."/>
            <person name="Martin F.J."/>
            <person name="Nonneman D.J."/>
            <person name="O'Connor R.E."/>
            <person name="Phillippy A.M."/>
            <person name="Rohrer G.A."/>
            <person name="Rosen B.D."/>
            <person name="Rund L.A."/>
            <person name="Sargent C.A."/>
            <person name="Schook L.B."/>
            <person name="Schroeder S.G."/>
            <person name="Schwartz A.S."/>
            <person name="Skinner B.M."/>
            <person name="Talbot R."/>
            <person name="Tseng E."/>
            <person name="Tuggle C.K."/>
            <person name="Watson M."/>
            <person name="Smith T.P.L."/>
            <person name="Archibald A.L."/>
        </authorList>
    </citation>
    <scope>NUCLEOTIDE SEQUENCE [LARGE SCALE GENOMIC DNA]</scope>
    <source>
        <strain evidence="6">Duroc</strain>
    </source>
</reference>
<dbReference type="InterPro" id="IPR027417">
    <property type="entry name" value="P-loop_NTPase"/>
</dbReference>
<accession>A0A8W4FJR4</accession>
<dbReference type="Gene3D" id="2.30.30.40">
    <property type="entry name" value="SH3 Domains"/>
    <property type="match status" value="1"/>
</dbReference>
<dbReference type="GeneTree" id="ENSGT00940000159565"/>
<dbReference type="PROSITE" id="PS50052">
    <property type="entry name" value="GUANYLATE_KINASE_2"/>
    <property type="match status" value="1"/>
</dbReference>
<dbReference type="InterPro" id="IPR020590">
    <property type="entry name" value="Guanylate_kinase_CS"/>
</dbReference>
<dbReference type="AlphaFoldDB" id="A0A8W4FJR4"/>
<dbReference type="Pfam" id="PF00018">
    <property type="entry name" value="SH3_1"/>
    <property type="match status" value="1"/>
</dbReference>
<dbReference type="PROSITE" id="PS50002">
    <property type="entry name" value="SH3"/>
    <property type="match status" value="1"/>
</dbReference>
<organism evidence="6 7">
    <name type="scientific">Sus scrofa</name>
    <name type="common">Pig</name>
    <dbReference type="NCBI Taxonomy" id="9823"/>
    <lineage>
        <taxon>Eukaryota</taxon>
        <taxon>Metazoa</taxon>
        <taxon>Chordata</taxon>
        <taxon>Craniata</taxon>
        <taxon>Vertebrata</taxon>
        <taxon>Euteleostomi</taxon>
        <taxon>Mammalia</taxon>
        <taxon>Eutheria</taxon>
        <taxon>Laurasiatheria</taxon>
        <taxon>Artiodactyla</taxon>
        <taxon>Suina</taxon>
        <taxon>Suidae</taxon>
        <taxon>Sus</taxon>
    </lineage>
</organism>
<dbReference type="SMART" id="SM00326">
    <property type="entry name" value="SH3"/>
    <property type="match status" value="1"/>
</dbReference>
<reference evidence="6" key="3">
    <citation type="submission" date="2025-09" db="UniProtKB">
        <authorList>
            <consortium name="Ensembl"/>
        </authorList>
    </citation>
    <scope>IDENTIFICATION</scope>
</reference>
<keyword evidence="2 3" id="KW-0728">SH3 domain</keyword>
<evidence type="ECO:0000256" key="2">
    <source>
        <dbReference type="ARBA" id="ARBA00022443"/>
    </source>
</evidence>
<dbReference type="InterPro" id="IPR036028">
    <property type="entry name" value="SH3-like_dom_sf"/>
</dbReference>
<dbReference type="InterPro" id="IPR008145">
    <property type="entry name" value="GK/Ca_channel_bsu"/>
</dbReference>
<dbReference type="Pfam" id="PF00625">
    <property type="entry name" value="Guanylate_kin"/>
    <property type="match status" value="1"/>
</dbReference>
<dbReference type="Ensembl" id="ENSSSCT00000105978.1">
    <property type="protein sequence ID" value="ENSSSCP00000079568.1"/>
    <property type="gene ID" value="ENSSSCG00000012375.5"/>
</dbReference>
<evidence type="ECO:0007829" key="8">
    <source>
        <dbReference type="PeptideAtlas" id="A0A8W4FJR4"/>
    </source>
</evidence>
<evidence type="ECO:0000313" key="6">
    <source>
        <dbReference type="Ensembl" id="ENSSSCP00000079568.1"/>
    </source>
</evidence>
<dbReference type="SUPFAM" id="SSF52540">
    <property type="entry name" value="P-loop containing nucleoside triphosphate hydrolases"/>
    <property type="match status" value="1"/>
</dbReference>
<keyword evidence="7" id="KW-1185">Reference proteome</keyword>
<comment type="similarity">
    <text evidence="1">Belongs to the MAGUK family.</text>
</comment>
<dbReference type="InterPro" id="IPR050716">
    <property type="entry name" value="MAGUK"/>
</dbReference>
<name>A0A8W4FJR4_PIG</name>
<dbReference type="FunFam" id="3.40.50.300:FF:001402">
    <property type="entry name" value="Discs, large homolog 3 (Drosophila)"/>
    <property type="match status" value="1"/>
</dbReference>
<gene>
    <name evidence="6" type="primary">DLG3</name>
</gene>
<proteinExistence type="evidence at protein level"/>
<dbReference type="FunFam" id="2.30.30.40:FF:000027">
    <property type="entry name" value="Disks large homolog 3 isoform 1"/>
    <property type="match status" value="1"/>
</dbReference>
<evidence type="ECO:0000256" key="3">
    <source>
        <dbReference type="PROSITE-ProRule" id="PRU00192"/>
    </source>
</evidence>
<sequence>PNPQPHDDHFIFHSVSRALFDYDRTRDSCLPSQGLSFSYGDILHVINASDDEWWQARLVTPHGESEQIGVIPSKKRVEKKERARLKTVKFHARTGMIESNRSIKTKRKKSFRLSRKFPFYKSKENMAQESSSRSFTAMTGHLVGALADCLRSLSPVHYARPVIILGPMKDRVNDDLISEFPHKFGSCVPHTTRPRRDNEVDGQDYHFVVSREQMEKDIQDNKFIEAGQFNDNLYGTSIQSVRAVAERGKHCILDVSGNAIKRLQQSQLYPIAIFIKPKSIEALMEMNRRQTYEQANKIYDKAMKLEQEFGEYFTAIVQGDSLEEIYNKIKQIIEDQSGHYIWVPSPEKL</sequence>
<feature type="domain" description="SH3" evidence="4">
    <location>
        <begin position="11"/>
        <end position="81"/>
    </location>
</feature>
<reference evidence="6" key="2">
    <citation type="submission" date="2025-08" db="UniProtKB">
        <authorList>
            <consortium name="Ensembl"/>
        </authorList>
    </citation>
    <scope>IDENTIFICATION</scope>
</reference>
<evidence type="ECO:0000256" key="1">
    <source>
        <dbReference type="ARBA" id="ARBA00007014"/>
    </source>
</evidence>
<dbReference type="PROSITE" id="PS00856">
    <property type="entry name" value="GUANYLATE_KINASE_1"/>
    <property type="match status" value="1"/>
</dbReference>
<dbReference type="InterPro" id="IPR001452">
    <property type="entry name" value="SH3_domain"/>
</dbReference>
<keyword evidence="8" id="KW-1267">Proteomics identification</keyword>
<dbReference type="PANTHER" id="PTHR23122">
    <property type="entry name" value="MEMBRANE-ASSOCIATED GUANYLATE KINASE MAGUK"/>
    <property type="match status" value="1"/>
</dbReference>
<dbReference type="SUPFAM" id="SSF50044">
    <property type="entry name" value="SH3-domain"/>
    <property type="match status" value="1"/>
</dbReference>
<protein>
    <submittedName>
        <fullName evidence="6">Discs large MAGUK scaffold protein 3</fullName>
    </submittedName>
</protein>
<evidence type="ECO:0000313" key="7">
    <source>
        <dbReference type="Proteomes" id="UP000008227"/>
    </source>
</evidence>
<dbReference type="SMART" id="SM00072">
    <property type="entry name" value="GuKc"/>
    <property type="match status" value="1"/>
</dbReference>
<evidence type="ECO:0000259" key="4">
    <source>
        <dbReference type="PROSITE" id="PS50002"/>
    </source>
</evidence>
<feature type="domain" description="Guanylate kinase-like" evidence="5">
    <location>
        <begin position="159"/>
        <end position="334"/>
    </location>
</feature>
<evidence type="ECO:0000259" key="5">
    <source>
        <dbReference type="PROSITE" id="PS50052"/>
    </source>
</evidence>
<dbReference type="Gene3D" id="3.30.63.10">
    <property type="entry name" value="Guanylate Kinase phosphate binding domain"/>
    <property type="match status" value="1"/>
</dbReference>
<dbReference type="CDD" id="cd00071">
    <property type="entry name" value="GMPK"/>
    <property type="match status" value="1"/>
</dbReference>
<dbReference type="Gene3D" id="3.40.50.300">
    <property type="entry name" value="P-loop containing nucleotide triphosphate hydrolases"/>
    <property type="match status" value="1"/>
</dbReference>
<dbReference type="FunFam" id="3.30.63.10:FF:000001">
    <property type="entry name" value="Disks large homolog 1 isoform 2"/>
    <property type="match status" value="1"/>
</dbReference>
<dbReference type="InterPro" id="IPR008144">
    <property type="entry name" value="Guanylate_kin-like_dom"/>
</dbReference>
<dbReference type="Proteomes" id="UP000008227">
    <property type="component" value="Chromosome X"/>
</dbReference>